<proteinExistence type="inferred from homology"/>
<dbReference type="AlphaFoldDB" id="A0AAF0IDV7"/>
<evidence type="ECO:0000313" key="5">
    <source>
        <dbReference type="EMBL" id="WEU41052.1"/>
    </source>
</evidence>
<reference evidence="5" key="1">
    <citation type="journal article" date="2017" name="Nature">
        <title>Asgard archaea illuminate the origin of eukaryotic cellular complexity.</title>
        <authorList>
            <person name="Zaremba-Niedzwiedzka K."/>
            <person name="Caceres E.F."/>
            <person name="Saw J.H."/>
            <person name="Backstrom D."/>
            <person name="Juzokaite L."/>
            <person name="Vancaester E."/>
            <person name="Seitz K.W."/>
            <person name="Anantharaman K."/>
            <person name="Starnawski P."/>
            <person name="Kjeldsen K.U."/>
            <person name="Scott M.B."/>
            <person name="Nunoura T."/>
            <person name="Banfield J.F."/>
            <person name="Schramm A."/>
            <person name="Baker B.J."/>
            <person name="Spang A."/>
            <person name="Ettema T.J.G."/>
        </authorList>
    </citation>
    <scope>NUCLEOTIDE SEQUENCE</scope>
    <source>
        <strain evidence="5">LCB_4</strain>
    </source>
</reference>
<dbReference type="InterPro" id="IPR037038">
    <property type="entry name" value="HepT-like_sf"/>
</dbReference>
<reference evidence="5" key="2">
    <citation type="journal article" date="2022" name="Nat. Microbiol.">
        <title>A closed Candidatus Odinarchaeum chromosome exposes Asgard archaeal viruses.</title>
        <authorList>
            <person name="Tamarit D."/>
            <person name="Caceres E.F."/>
            <person name="Krupovic M."/>
            <person name="Nijland R."/>
            <person name="Eme L."/>
            <person name="Robinson N.P."/>
            <person name="Ettema T.J.G."/>
        </authorList>
    </citation>
    <scope>NUCLEOTIDE SEQUENCE</scope>
    <source>
        <strain evidence="5">LCB_4</strain>
    </source>
</reference>
<accession>A0AAF0IDV7</accession>
<comment type="similarity">
    <text evidence="4">Belongs to the HepT RNase toxin family.</text>
</comment>
<gene>
    <name evidence="5" type="ORF">OdinLCB4_002815</name>
</gene>
<dbReference type="NCBIfam" id="NF047751">
    <property type="entry name" value="HepT_toxin"/>
    <property type="match status" value="1"/>
</dbReference>
<dbReference type="PANTHER" id="PTHR33397:SF5">
    <property type="entry name" value="RNASE YUTE-RELATED"/>
    <property type="match status" value="1"/>
</dbReference>
<keyword evidence="1" id="KW-1277">Toxin-antitoxin system</keyword>
<name>A0AAF0IDV7_ODILC</name>
<organism evidence="5 6">
    <name type="scientific">Odinarchaeota yellowstonii (strain LCB_4)</name>
    <dbReference type="NCBI Taxonomy" id="1841599"/>
    <lineage>
        <taxon>Archaea</taxon>
        <taxon>Promethearchaeati</taxon>
        <taxon>Candidatus Odinarchaeota</taxon>
        <taxon>Candidatus Odinarchaeia</taxon>
        <taxon>Candidatus Odinarchaeales</taxon>
        <taxon>Candidatus Odinarchaeaceae</taxon>
        <taxon>Candidatus Odinarchaeum</taxon>
    </lineage>
</organism>
<dbReference type="Proteomes" id="UP000186851">
    <property type="component" value="Chromosome"/>
</dbReference>
<protein>
    <submittedName>
        <fullName evidence="5">DUF86 domain-containing protein</fullName>
    </submittedName>
</protein>
<dbReference type="GO" id="GO:0016787">
    <property type="term" value="F:hydrolase activity"/>
    <property type="evidence" value="ECO:0007669"/>
    <property type="project" value="UniProtKB-KW"/>
</dbReference>
<dbReference type="GO" id="GO:0004540">
    <property type="term" value="F:RNA nuclease activity"/>
    <property type="evidence" value="ECO:0007669"/>
    <property type="project" value="InterPro"/>
</dbReference>
<dbReference type="PANTHER" id="PTHR33397">
    <property type="entry name" value="UPF0331 PROTEIN YUTE"/>
    <property type="match status" value="1"/>
</dbReference>
<dbReference type="InterPro" id="IPR008201">
    <property type="entry name" value="HepT-like"/>
</dbReference>
<dbReference type="InterPro" id="IPR052379">
    <property type="entry name" value="Type_VII_TA_RNase"/>
</dbReference>
<evidence type="ECO:0000256" key="1">
    <source>
        <dbReference type="ARBA" id="ARBA00022649"/>
    </source>
</evidence>
<evidence type="ECO:0000313" key="6">
    <source>
        <dbReference type="Proteomes" id="UP000186851"/>
    </source>
</evidence>
<dbReference type="EMBL" id="CP091871">
    <property type="protein sequence ID" value="WEU41052.1"/>
    <property type="molecule type" value="Genomic_DNA"/>
</dbReference>
<dbReference type="KEGG" id="oyw:OdinLCB4_002815"/>
<keyword evidence="3" id="KW-0378">Hydrolase</keyword>
<evidence type="ECO:0000256" key="4">
    <source>
        <dbReference type="ARBA" id="ARBA00024207"/>
    </source>
</evidence>
<dbReference type="GO" id="GO:0110001">
    <property type="term" value="C:toxin-antitoxin complex"/>
    <property type="evidence" value="ECO:0007669"/>
    <property type="project" value="InterPro"/>
</dbReference>
<sequence>MINADLNLGVPKKDEDIINNLKMNNIISDEIAHKLKTMKVFRNILVHRYGEIDDALAFKILTKNLNDFKIFIDVVNKLLKQVK</sequence>
<evidence type="ECO:0000256" key="2">
    <source>
        <dbReference type="ARBA" id="ARBA00022722"/>
    </source>
</evidence>
<dbReference type="Gene3D" id="1.20.120.580">
    <property type="entry name" value="bsu32300-like"/>
    <property type="match status" value="1"/>
</dbReference>
<keyword evidence="2" id="KW-0540">Nuclease</keyword>
<dbReference type="Pfam" id="PF01934">
    <property type="entry name" value="HepT-like"/>
    <property type="match status" value="1"/>
</dbReference>
<evidence type="ECO:0000256" key="3">
    <source>
        <dbReference type="ARBA" id="ARBA00022801"/>
    </source>
</evidence>